<comment type="caution">
    <text evidence="1">The sequence shown here is derived from an EMBL/GenBank/DDBJ whole genome shotgun (WGS) entry which is preliminary data.</text>
</comment>
<reference evidence="1 2" key="1">
    <citation type="journal article" date="2016" name="Sci. Rep.">
        <title>The genome sequence of the outbreeding globe artichoke constructed de novo incorporating a phase-aware low-pass sequencing strategy of F1 progeny.</title>
        <authorList>
            <person name="Scaglione D."/>
            <person name="Reyes-Chin-Wo S."/>
            <person name="Acquadro A."/>
            <person name="Froenicke L."/>
            <person name="Portis E."/>
            <person name="Beitel C."/>
            <person name="Tirone M."/>
            <person name="Mauro R."/>
            <person name="Lo Monaco A."/>
            <person name="Mauromicale G."/>
            <person name="Faccioli P."/>
            <person name="Cattivelli L."/>
            <person name="Rieseberg L."/>
            <person name="Michelmore R."/>
            <person name="Lanteri S."/>
        </authorList>
    </citation>
    <scope>NUCLEOTIDE SEQUENCE [LARGE SCALE GENOMIC DNA]</scope>
    <source>
        <strain evidence="1">2C</strain>
    </source>
</reference>
<evidence type="ECO:0000313" key="1">
    <source>
        <dbReference type="EMBL" id="KVI06958.1"/>
    </source>
</evidence>
<dbReference type="AlphaFoldDB" id="A0A124SGN3"/>
<dbReference type="Proteomes" id="UP000243975">
    <property type="component" value="Unassembled WGS sequence"/>
</dbReference>
<keyword evidence="2" id="KW-1185">Reference proteome</keyword>
<evidence type="ECO:0000313" key="2">
    <source>
        <dbReference type="Proteomes" id="UP000243975"/>
    </source>
</evidence>
<name>A0A124SGN3_CYNCS</name>
<gene>
    <name evidence="1" type="ORF">Ccrd_014683</name>
</gene>
<proteinExistence type="predicted"/>
<organism evidence="1 2">
    <name type="scientific">Cynara cardunculus var. scolymus</name>
    <name type="common">Globe artichoke</name>
    <name type="synonym">Cynara scolymus</name>
    <dbReference type="NCBI Taxonomy" id="59895"/>
    <lineage>
        <taxon>Eukaryota</taxon>
        <taxon>Viridiplantae</taxon>
        <taxon>Streptophyta</taxon>
        <taxon>Embryophyta</taxon>
        <taxon>Tracheophyta</taxon>
        <taxon>Spermatophyta</taxon>
        <taxon>Magnoliopsida</taxon>
        <taxon>eudicotyledons</taxon>
        <taxon>Gunneridae</taxon>
        <taxon>Pentapetalae</taxon>
        <taxon>asterids</taxon>
        <taxon>campanulids</taxon>
        <taxon>Asterales</taxon>
        <taxon>Asteraceae</taxon>
        <taxon>Carduoideae</taxon>
        <taxon>Cardueae</taxon>
        <taxon>Carduinae</taxon>
        <taxon>Cynara</taxon>
    </lineage>
</organism>
<dbReference type="EMBL" id="LEKV01001537">
    <property type="protein sequence ID" value="KVI06958.1"/>
    <property type="molecule type" value="Genomic_DNA"/>
</dbReference>
<accession>A0A124SGN3</accession>
<sequence length="138" mass="15360">MDWPGKVSTNLETCSGVTPSVRKIPMQTPIRSSLLDVGGVIGDVHEGGVHHLVVDGVLGGSTHSSCSGVKIVDEEAAHFPLFNDICSFSLQWWRWRLPLICVEVKDELQNDYEAGSKERWKMTYRVEIKVGEDHPLNC</sequence>
<protein>
    <submittedName>
        <fullName evidence="1">Uncharacterized protein</fullName>
    </submittedName>
</protein>
<dbReference type="Gramene" id="KVI06958">
    <property type="protein sequence ID" value="KVI06958"/>
    <property type="gene ID" value="Ccrd_014683"/>
</dbReference>